<keyword evidence="4" id="KW-1185">Reference proteome</keyword>
<evidence type="ECO:0000256" key="1">
    <source>
        <dbReference type="SAM" id="Phobius"/>
    </source>
</evidence>
<dbReference type="AlphaFoldDB" id="A0A9P5SJP5"/>
<sequence length="245" mass="26743">TIAILLVGNSGAGKSTLLNQLRLDDEEFASGSSFRKGYTKQVDEEEVESNGQRVLLIDMPGLYEPSDTKTQENAKKLTTALPRGYDYKVHFVLKASNRHFNQIMVQEVYDMYQNNLAHDSFMSFFGTLQIPGFSFAITIDHVLLLNFSKETVNAREFAKEIADDVGHHTQSPIKLDRKLKLSNEDITLFEAAVMTLTLGTPVAIARGVAGLAVGCAAAATGVAVGELAAFTVGVYLCGLYTKLAR</sequence>
<feature type="transmembrane region" description="Helical" evidence="1">
    <location>
        <begin position="211"/>
        <end position="237"/>
    </location>
</feature>
<evidence type="ECO:0000259" key="2">
    <source>
        <dbReference type="Pfam" id="PF01926"/>
    </source>
</evidence>
<dbReference type="SUPFAM" id="SSF52540">
    <property type="entry name" value="P-loop containing nucleoside triphosphate hydrolases"/>
    <property type="match status" value="1"/>
</dbReference>
<keyword evidence="1" id="KW-0812">Transmembrane</keyword>
<dbReference type="Gene3D" id="3.40.50.300">
    <property type="entry name" value="P-loop containing nucleotide triphosphate hydrolases"/>
    <property type="match status" value="1"/>
</dbReference>
<protein>
    <recommendedName>
        <fullName evidence="2">G domain-containing protein</fullName>
    </recommendedName>
</protein>
<feature type="transmembrane region" description="Helical" evidence="1">
    <location>
        <begin position="186"/>
        <end position="205"/>
    </location>
</feature>
<dbReference type="GO" id="GO:0005525">
    <property type="term" value="F:GTP binding"/>
    <property type="evidence" value="ECO:0007669"/>
    <property type="project" value="InterPro"/>
</dbReference>
<evidence type="ECO:0000313" key="3">
    <source>
        <dbReference type="EMBL" id="KAF9329427.1"/>
    </source>
</evidence>
<dbReference type="InterPro" id="IPR006073">
    <property type="entry name" value="GTP-bd"/>
</dbReference>
<name>A0A9P5SJP5_9FUNG</name>
<keyword evidence="1" id="KW-0472">Membrane</keyword>
<comment type="caution">
    <text evidence="3">The sequence shown here is derived from an EMBL/GenBank/DDBJ whole genome shotgun (WGS) entry which is preliminary data.</text>
</comment>
<evidence type="ECO:0000313" key="4">
    <source>
        <dbReference type="Proteomes" id="UP000696485"/>
    </source>
</evidence>
<dbReference type="InterPro" id="IPR027417">
    <property type="entry name" value="P-loop_NTPase"/>
</dbReference>
<feature type="non-terminal residue" evidence="3">
    <location>
        <position position="1"/>
    </location>
</feature>
<gene>
    <name evidence="3" type="ORF">BG006_007480</name>
</gene>
<dbReference type="EMBL" id="JAAAUY010000475">
    <property type="protein sequence ID" value="KAF9329427.1"/>
    <property type="molecule type" value="Genomic_DNA"/>
</dbReference>
<dbReference type="Pfam" id="PF01926">
    <property type="entry name" value="MMR_HSR1"/>
    <property type="match status" value="1"/>
</dbReference>
<keyword evidence="1" id="KW-1133">Transmembrane helix</keyword>
<accession>A0A9P5SJP5</accession>
<reference evidence="3" key="1">
    <citation type="journal article" date="2020" name="Fungal Divers.">
        <title>Resolving the Mortierellaceae phylogeny through synthesis of multi-gene phylogenetics and phylogenomics.</title>
        <authorList>
            <person name="Vandepol N."/>
            <person name="Liber J."/>
            <person name="Desiro A."/>
            <person name="Na H."/>
            <person name="Kennedy M."/>
            <person name="Barry K."/>
            <person name="Grigoriev I.V."/>
            <person name="Miller A.N."/>
            <person name="O'Donnell K."/>
            <person name="Stajich J.E."/>
            <person name="Bonito G."/>
        </authorList>
    </citation>
    <scope>NUCLEOTIDE SEQUENCE</scope>
    <source>
        <strain evidence="3">NVP1</strain>
    </source>
</reference>
<proteinExistence type="predicted"/>
<dbReference type="Proteomes" id="UP000696485">
    <property type="component" value="Unassembled WGS sequence"/>
</dbReference>
<organism evidence="3 4">
    <name type="scientific">Podila minutissima</name>
    <dbReference type="NCBI Taxonomy" id="64525"/>
    <lineage>
        <taxon>Eukaryota</taxon>
        <taxon>Fungi</taxon>
        <taxon>Fungi incertae sedis</taxon>
        <taxon>Mucoromycota</taxon>
        <taxon>Mortierellomycotina</taxon>
        <taxon>Mortierellomycetes</taxon>
        <taxon>Mortierellales</taxon>
        <taxon>Mortierellaceae</taxon>
        <taxon>Podila</taxon>
    </lineage>
</organism>
<feature type="domain" description="G" evidence="2">
    <location>
        <begin position="4"/>
        <end position="92"/>
    </location>
</feature>